<dbReference type="EMBL" id="MU001683">
    <property type="protein sequence ID" value="KAF2456499.1"/>
    <property type="molecule type" value="Genomic_DNA"/>
</dbReference>
<feature type="region of interest" description="Disordered" evidence="1">
    <location>
        <begin position="56"/>
        <end position="76"/>
    </location>
</feature>
<evidence type="ECO:0000313" key="3">
    <source>
        <dbReference type="Proteomes" id="UP000799766"/>
    </source>
</evidence>
<sequence length="162" mass="17467">MLRLVFTRWGCMQDAASASQDEHPAAFGRGVVNVRPTTGHVGEQLGRRQSAELCMGRERRRSENPQTRADNRVTESATGGWRIDDKSASALAEHSRCVGGAAGASVQSFDRSGELRGHKEVGGSVRVGWRWWFLQGATSGRPDYSAGLSVALASVFFLDGSS</sequence>
<protein>
    <submittedName>
        <fullName evidence="2">Uncharacterized protein</fullName>
    </submittedName>
</protein>
<evidence type="ECO:0000256" key="1">
    <source>
        <dbReference type="SAM" id="MobiDB-lite"/>
    </source>
</evidence>
<evidence type="ECO:0000313" key="2">
    <source>
        <dbReference type="EMBL" id="KAF2456499.1"/>
    </source>
</evidence>
<gene>
    <name evidence="2" type="ORF">BDY21DRAFT_52060</name>
</gene>
<name>A0A6A6NXR7_9PEZI</name>
<reference evidence="2" key="1">
    <citation type="journal article" date="2020" name="Stud. Mycol.">
        <title>101 Dothideomycetes genomes: a test case for predicting lifestyles and emergence of pathogens.</title>
        <authorList>
            <person name="Haridas S."/>
            <person name="Albert R."/>
            <person name="Binder M."/>
            <person name="Bloem J."/>
            <person name="Labutti K."/>
            <person name="Salamov A."/>
            <person name="Andreopoulos B."/>
            <person name="Baker S."/>
            <person name="Barry K."/>
            <person name="Bills G."/>
            <person name="Bluhm B."/>
            <person name="Cannon C."/>
            <person name="Castanera R."/>
            <person name="Culley D."/>
            <person name="Daum C."/>
            <person name="Ezra D."/>
            <person name="Gonzalez J."/>
            <person name="Henrissat B."/>
            <person name="Kuo A."/>
            <person name="Liang C."/>
            <person name="Lipzen A."/>
            <person name="Lutzoni F."/>
            <person name="Magnuson J."/>
            <person name="Mondo S."/>
            <person name="Nolan M."/>
            <person name="Ohm R."/>
            <person name="Pangilinan J."/>
            <person name="Park H.-J."/>
            <person name="Ramirez L."/>
            <person name="Alfaro M."/>
            <person name="Sun H."/>
            <person name="Tritt A."/>
            <person name="Yoshinaga Y."/>
            <person name="Zwiers L.-H."/>
            <person name="Turgeon B."/>
            <person name="Goodwin S."/>
            <person name="Spatafora J."/>
            <person name="Crous P."/>
            <person name="Grigoriev I."/>
        </authorList>
    </citation>
    <scope>NUCLEOTIDE SEQUENCE</scope>
    <source>
        <strain evidence="2">ATCC 16933</strain>
    </source>
</reference>
<accession>A0A6A6NXR7</accession>
<feature type="compositionally biased region" description="Basic and acidic residues" evidence="1">
    <location>
        <begin position="56"/>
        <end position="73"/>
    </location>
</feature>
<organism evidence="2 3">
    <name type="scientific">Lineolata rhizophorae</name>
    <dbReference type="NCBI Taxonomy" id="578093"/>
    <lineage>
        <taxon>Eukaryota</taxon>
        <taxon>Fungi</taxon>
        <taxon>Dikarya</taxon>
        <taxon>Ascomycota</taxon>
        <taxon>Pezizomycotina</taxon>
        <taxon>Dothideomycetes</taxon>
        <taxon>Dothideomycetes incertae sedis</taxon>
        <taxon>Lineolatales</taxon>
        <taxon>Lineolataceae</taxon>
        <taxon>Lineolata</taxon>
    </lineage>
</organism>
<dbReference type="AlphaFoldDB" id="A0A6A6NXR7"/>
<keyword evidence="3" id="KW-1185">Reference proteome</keyword>
<dbReference type="Proteomes" id="UP000799766">
    <property type="component" value="Unassembled WGS sequence"/>
</dbReference>
<proteinExistence type="predicted"/>